<dbReference type="GO" id="GO:0003959">
    <property type="term" value="F:NADPH dehydrogenase activity"/>
    <property type="evidence" value="ECO:0007669"/>
    <property type="project" value="InterPro"/>
</dbReference>
<evidence type="ECO:0000256" key="2">
    <source>
        <dbReference type="ARBA" id="ARBA00022630"/>
    </source>
</evidence>
<evidence type="ECO:0000256" key="1">
    <source>
        <dbReference type="ARBA" id="ARBA00001917"/>
    </source>
</evidence>
<keyword evidence="5" id="KW-0560">Oxidoreductase</keyword>
<dbReference type="AlphaFoldDB" id="A0A191UF09"/>
<accession>A0A191UF09</accession>
<dbReference type="Proteomes" id="UP000078463">
    <property type="component" value="Chromosome"/>
</dbReference>
<dbReference type="InterPro" id="IPR013785">
    <property type="entry name" value="Aldolase_TIM"/>
</dbReference>
<keyword evidence="2" id="KW-0285">Flavoprotein</keyword>
<dbReference type="OrthoDB" id="8985337at2"/>
<sequence length="373" mass="40662">MSLLFTPYTLNSPRGPLELANRIIVAPMCQYSASNGEATDWHLMHWGNLLNSGAALFIIEATGVTPEGRITPACLGLWDDRTETALKDKLSRARKLAPATPVFIQLAHAGRKASSATPWNGGQLLSLDQGGWETLAPSAIPQLDGERLPHELSKAELKDLIDAFVVAAKRSDRIGLDGIELHGAHGYLLHQFLSPIANQRKDEYGGSFENRIRFPLELFSAVRAAYQGVLGIRISASDWVEGGWTPEETAEFAKKLKPLGCDFVHISSGGISPNQKIALGPNYQVPFAKIVKDQSGLPTITVGLITDPHQAEAILQTGDADLIALARAFLYKPRWGWEAAAVLEGTVNANERYWRCLPREAQAVFGNVKVGQR</sequence>
<gene>
    <name evidence="7" type="ORF">A8O14_04820</name>
</gene>
<evidence type="ECO:0000313" key="7">
    <source>
        <dbReference type="EMBL" id="ANI99476.1"/>
    </source>
</evidence>
<comment type="cofactor">
    <cofactor evidence="1">
        <name>FMN</name>
        <dbReference type="ChEBI" id="CHEBI:58210"/>
    </cofactor>
</comment>
<feature type="domain" description="NADH:flavin oxidoreductase/NADH oxidase N-terminal" evidence="6">
    <location>
        <begin position="4"/>
        <end position="336"/>
    </location>
</feature>
<dbReference type="InterPro" id="IPR001155">
    <property type="entry name" value="OxRdtase_FMN_N"/>
</dbReference>
<evidence type="ECO:0000313" key="8">
    <source>
        <dbReference type="Proteomes" id="UP000078463"/>
    </source>
</evidence>
<proteinExistence type="predicted"/>
<dbReference type="SUPFAM" id="SSF51395">
    <property type="entry name" value="FMN-linked oxidoreductases"/>
    <property type="match status" value="1"/>
</dbReference>
<keyword evidence="3" id="KW-0288">FMN</keyword>
<evidence type="ECO:0000256" key="4">
    <source>
        <dbReference type="ARBA" id="ARBA00022857"/>
    </source>
</evidence>
<protein>
    <submittedName>
        <fullName evidence="7">Oxidoreductase</fullName>
    </submittedName>
</protein>
<dbReference type="Pfam" id="PF00724">
    <property type="entry name" value="Oxidored_FMN"/>
    <property type="match status" value="1"/>
</dbReference>
<dbReference type="PANTHER" id="PTHR43303:SF4">
    <property type="entry name" value="NADPH DEHYDROGENASE C23G7.10C-RELATED"/>
    <property type="match status" value="1"/>
</dbReference>
<dbReference type="GO" id="GO:0050661">
    <property type="term" value="F:NADP binding"/>
    <property type="evidence" value="ECO:0007669"/>
    <property type="project" value="InterPro"/>
</dbReference>
<organism evidence="7 8">
    <name type="scientific">Polynucleobacter wuianus</name>
    <dbReference type="NCBI Taxonomy" id="1743168"/>
    <lineage>
        <taxon>Bacteria</taxon>
        <taxon>Pseudomonadati</taxon>
        <taxon>Pseudomonadota</taxon>
        <taxon>Betaproteobacteria</taxon>
        <taxon>Burkholderiales</taxon>
        <taxon>Burkholderiaceae</taxon>
        <taxon>Polynucleobacter</taxon>
    </lineage>
</organism>
<dbReference type="GO" id="GO:0010181">
    <property type="term" value="F:FMN binding"/>
    <property type="evidence" value="ECO:0007669"/>
    <property type="project" value="InterPro"/>
</dbReference>
<dbReference type="KEGG" id="pwu:A8O14_04820"/>
<dbReference type="RefSeq" id="WP_068948489.1">
    <property type="nucleotide sequence ID" value="NZ_CP015922.1"/>
</dbReference>
<evidence type="ECO:0000256" key="3">
    <source>
        <dbReference type="ARBA" id="ARBA00022643"/>
    </source>
</evidence>
<evidence type="ECO:0000259" key="6">
    <source>
        <dbReference type="Pfam" id="PF00724"/>
    </source>
</evidence>
<evidence type="ECO:0000256" key="5">
    <source>
        <dbReference type="ARBA" id="ARBA00023002"/>
    </source>
</evidence>
<dbReference type="InterPro" id="IPR044152">
    <property type="entry name" value="YqjM-like"/>
</dbReference>
<dbReference type="PANTHER" id="PTHR43303">
    <property type="entry name" value="NADPH DEHYDROGENASE C23G7.10C-RELATED"/>
    <property type="match status" value="1"/>
</dbReference>
<dbReference type="Gene3D" id="3.20.20.70">
    <property type="entry name" value="Aldolase class I"/>
    <property type="match status" value="1"/>
</dbReference>
<dbReference type="STRING" id="1743168.A8O14_04820"/>
<keyword evidence="4" id="KW-0521">NADP</keyword>
<keyword evidence="8" id="KW-1185">Reference proteome</keyword>
<dbReference type="CDD" id="cd02932">
    <property type="entry name" value="OYE_YqiM_FMN"/>
    <property type="match status" value="1"/>
</dbReference>
<dbReference type="EMBL" id="CP015922">
    <property type="protein sequence ID" value="ANI99476.1"/>
    <property type="molecule type" value="Genomic_DNA"/>
</dbReference>
<name>A0A191UF09_9BURK</name>
<reference evidence="8" key="1">
    <citation type="submission" date="2016-05" db="EMBL/GenBank/DDBJ databases">
        <title>Polynucleobacter sp. QLW-P1FAT50C-4 genome.</title>
        <authorList>
            <person name="Hahn M.W."/>
        </authorList>
    </citation>
    <scope>NUCLEOTIDE SEQUENCE [LARGE SCALE GENOMIC DNA]</scope>
    <source>
        <strain evidence="8">QLW-P1FAT50C-4</strain>
    </source>
</reference>